<evidence type="ECO:0000259" key="2">
    <source>
        <dbReference type="Pfam" id="PF13439"/>
    </source>
</evidence>
<gene>
    <name evidence="4" type="ORF">BEU04_01145</name>
</gene>
<organism evidence="4 5">
    <name type="scientific">Marine Group III euryarchaeote CG-Bathy1</name>
    <dbReference type="NCBI Taxonomy" id="1889001"/>
    <lineage>
        <taxon>Archaea</taxon>
        <taxon>Methanobacteriati</taxon>
        <taxon>Thermoplasmatota</taxon>
        <taxon>Thermoplasmata</taxon>
        <taxon>Candidatus Thermoprofundales</taxon>
    </lineage>
</organism>
<dbReference type="PANTHER" id="PTHR46401">
    <property type="entry name" value="GLYCOSYLTRANSFERASE WBBK-RELATED"/>
    <property type="match status" value="1"/>
</dbReference>
<sequence>MKILMLLTKAYIRDPRVAKEATSLVSSGNEVTVLEWSRHEDNPLPIETIDGVKIVRLKNTKMMNIMRSALFQNPLWWSIATKKALELHSETPFDIVHAHDLDTLSIGVRFKKSTGAKLIYDAHEIFSYMISDDYTFLLPRIAQSLEDRWIKNIDGLIVAGENYIPFYSDRTDAPIAQVLNCPKKQNNTFSIKDSTPFTVSYIGVLHKVRLFPDAVHALGNLEGVRFEIAAKKEGCYDAVESASSKYDNVDFLGPIPYHEVMSRTSKADAILCMFNPTSLLHKVCSPNKLYDSMAAGIPGIFSKETHCGTFADQYGVGISVDFSPDILRETVMSLKEDSSLCEKLGRNGHKLANEIYNWEKQAENLIDLYHSIS</sequence>
<dbReference type="Proteomes" id="UP000183815">
    <property type="component" value="Unassembled WGS sequence"/>
</dbReference>
<protein>
    <submittedName>
        <fullName evidence="4">Uncharacterized protein</fullName>
    </submittedName>
</protein>
<feature type="domain" description="Glycosyltransferase subfamily 4-like N-terminal" evidence="2">
    <location>
        <begin position="21"/>
        <end position="158"/>
    </location>
</feature>
<comment type="caution">
    <text evidence="4">The sequence shown here is derived from an EMBL/GenBank/DDBJ whole genome shotgun (WGS) entry which is preliminary data.</text>
</comment>
<evidence type="ECO:0000259" key="3">
    <source>
        <dbReference type="Pfam" id="PF13524"/>
    </source>
</evidence>
<evidence type="ECO:0000256" key="1">
    <source>
        <dbReference type="ARBA" id="ARBA00022679"/>
    </source>
</evidence>
<dbReference type="InterPro" id="IPR055259">
    <property type="entry name" value="YkvP/CgeB_Glyco_trans-like"/>
</dbReference>
<accession>A0A1J5TX19</accession>
<dbReference type="GO" id="GO:0016757">
    <property type="term" value="F:glycosyltransferase activity"/>
    <property type="evidence" value="ECO:0007669"/>
    <property type="project" value="TreeGrafter"/>
</dbReference>
<dbReference type="AlphaFoldDB" id="A0A1J5TX19"/>
<evidence type="ECO:0000313" key="5">
    <source>
        <dbReference type="Proteomes" id="UP000183815"/>
    </source>
</evidence>
<dbReference type="Pfam" id="PF13439">
    <property type="entry name" value="Glyco_transf_4"/>
    <property type="match status" value="1"/>
</dbReference>
<dbReference type="EMBL" id="MIYU01000012">
    <property type="protein sequence ID" value="OIR16574.1"/>
    <property type="molecule type" value="Genomic_DNA"/>
</dbReference>
<dbReference type="Gene3D" id="3.40.50.2000">
    <property type="entry name" value="Glycogen Phosphorylase B"/>
    <property type="match status" value="2"/>
</dbReference>
<dbReference type="InterPro" id="IPR028098">
    <property type="entry name" value="Glyco_trans_4-like_N"/>
</dbReference>
<keyword evidence="1" id="KW-0808">Transferase</keyword>
<proteinExistence type="predicted"/>
<evidence type="ECO:0000313" key="4">
    <source>
        <dbReference type="EMBL" id="OIR16574.1"/>
    </source>
</evidence>
<dbReference type="PANTHER" id="PTHR46401:SF2">
    <property type="entry name" value="GLYCOSYLTRANSFERASE WBBK-RELATED"/>
    <property type="match status" value="1"/>
</dbReference>
<reference evidence="4 5" key="1">
    <citation type="submission" date="2016-08" db="EMBL/GenBank/DDBJ databases">
        <title>New Insights into Marine Group III Euryarchaeota, from dark to light.</title>
        <authorList>
            <person name="Haro-Moreno J.M."/>
            <person name="Rodriguez-Valera F."/>
            <person name="Lopez-Garcia P."/>
            <person name="Moreira D."/>
            <person name="Martin-Cuadrado A.B."/>
        </authorList>
    </citation>
    <scope>NUCLEOTIDE SEQUENCE [LARGE SCALE GENOMIC DNA]</scope>
    <source>
        <strain evidence="4">CG-Bathy1</strain>
    </source>
</reference>
<dbReference type="SUPFAM" id="SSF53756">
    <property type="entry name" value="UDP-Glycosyltransferase/glycogen phosphorylase"/>
    <property type="match status" value="1"/>
</dbReference>
<feature type="domain" description="Spore protein YkvP/CgeB glycosyl transferase-like" evidence="3">
    <location>
        <begin position="215"/>
        <end position="367"/>
    </location>
</feature>
<dbReference type="Pfam" id="PF13524">
    <property type="entry name" value="Glyco_trans_1_2"/>
    <property type="match status" value="1"/>
</dbReference>
<name>A0A1J5TX19_9ARCH</name>